<accession>A0A330LL13</accession>
<sequence>MLVVRAQNAATATQGGDALINVEVQEDWFWAWVLNGYQTTVSGDVVKLK</sequence>
<dbReference type="AlphaFoldDB" id="A0A330LL13"/>
<dbReference type="Proteomes" id="UP000250163">
    <property type="component" value="Chromosome MORIYA"/>
</dbReference>
<dbReference type="RefSeq" id="WP_174216881.1">
    <property type="nucleotide sequence ID" value="NZ_LS483250.1"/>
</dbReference>
<keyword evidence="2" id="KW-1185">Reference proteome</keyword>
<protein>
    <recommendedName>
        <fullName evidence="3">Lipoprotein</fullName>
    </recommendedName>
</protein>
<dbReference type="KEGG" id="mya:MORIYA_1289"/>
<organism evidence="1 2">
    <name type="scientific">Moritella yayanosii</name>
    <dbReference type="NCBI Taxonomy" id="69539"/>
    <lineage>
        <taxon>Bacteria</taxon>
        <taxon>Pseudomonadati</taxon>
        <taxon>Pseudomonadota</taxon>
        <taxon>Gammaproteobacteria</taxon>
        <taxon>Alteromonadales</taxon>
        <taxon>Moritellaceae</taxon>
        <taxon>Moritella</taxon>
    </lineage>
</organism>
<evidence type="ECO:0000313" key="2">
    <source>
        <dbReference type="Proteomes" id="UP000250163"/>
    </source>
</evidence>
<dbReference type="EMBL" id="LS483250">
    <property type="protein sequence ID" value="SQD77767.1"/>
    <property type="molecule type" value="Genomic_DNA"/>
</dbReference>
<proteinExistence type="predicted"/>
<reference evidence="2" key="1">
    <citation type="submission" date="2018-05" db="EMBL/GenBank/DDBJ databases">
        <authorList>
            <person name="Cea G.-C."/>
            <person name="William W."/>
        </authorList>
    </citation>
    <scope>NUCLEOTIDE SEQUENCE [LARGE SCALE GENOMIC DNA]</scope>
    <source>
        <strain evidence="2">DB21MT 5</strain>
    </source>
</reference>
<gene>
    <name evidence="1" type="ORF">MORIYA_1289</name>
</gene>
<name>A0A330LL13_9GAMM</name>
<evidence type="ECO:0000313" key="1">
    <source>
        <dbReference type="EMBL" id="SQD77767.1"/>
    </source>
</evidence>
<evidence type="ECO:0008006" key="3">
    <source>
        <dbReference type="Google" id="ProtNLM"/>
    </source>
</evidence>